<gene>
    <name evidence="9" type="ORF">SAMN05421781_2093</name>
</gene>
<dbReference type="GO" id="GO:0008360">
    <property type="term" value="P:regulation of cell shape"/>
    <property type="evidence" value="ECO:0007669"/>
    <property type="project" value="UniProtKB-KW"/>
</dbReference>
<evidence type="ECO:0000256" key="3">
    <source>
        <dbReference type="ARBA" id="ARBA00022475"/>
    </source>
</evidence>
<feature type="transmembrane region" description="Helical" evidence="8">
    <location>
        <begin position="140"/>
        <end position="158"/>
    </location>
</feature>
<evidence type="ECO:0000313" key="10">
    <source>
        <dbReference type="Proteomes" id="UP000199488"/>
    </source>
</evidence>
<feature type="transmembrane region" description="Helical" evidence="8">
    <location>
        <begin position="102"/>
        <end position="128"/>
    </location>
</feature>
<evidence type="ECO:0000256" key="6">
    <source>
        <dbReference type="ARBA" id="ARBA00022989"/>
    </source>
</evidence>
<keyword evidence="4 8" id="KW-0812">Transmembrane</keyword>
<dbReference type="Proteomes" id="UP000199488">
    <property type="component" value="Unassembled WGS sequence"/>
</dbReference>
<dbReference type="Pfam" id="PF04093">
    <property type="entry name" value="MreD"/>
    <property type="match status" value="1"/>
</dbReference>
<dbReference type="RefSeq" id="WP_091614684.1">
    <property type="nucleotide sequence ID" value="NZ_FNNC01000004.1"/>
</dbReference>
<keyword evidence="10" id="KW-1185">Reference proteome</keyword>
<evidence type="ECO:0000256" key="5">
    <source>
        <dbReference type="ARBA" id="ARBA00022960"/>
    </source>
</evidence>
<keyword evidence="3" id="KW-1003">Cell membrane</keyword>
<keyword evidence="5" id="KW-0133">Cell shape</keyword>
<dbReference type="NCBIfam" id="TIGR03426">
    <property type="entry name" value="shape_MreD"/>
    <property type="match status" value="1"/>
</dbReference>
<sequence length="174" mass="20389">MTRFLIPVSVFCLFLIEGTWFEILFPQENESGWVWMPRFALIGVVLTSIYRGPVAGVWAGIFVGFLYDFTYTQILGVYTFCFGFIAYVSSYSLPVIRNSYGWQWLIIFCALFVFELLIYFIYFLLGIAELSFGEFLVKRMIASWLINGAAALLLLVPFRRIFEWIEDQEKIRQR</sequence>
<dbReference type="OrthoDB" id="1653857at2"/>
<keyword evidence="7 8" id="KW-0472">Membrane</keyword>
<evidence type="ECO:0000256" key="2">
    <source>
        <dbReference type="ARBA" id="ARBA00007776"/>
    </source>
</evidence>
<evidence type="ECO:0000313" key="9">
    <source>
        <dbReference type="EMBL" id="SDW67814.1"/>
    </source>
</evidence>
<accession>A0A1H2VIP5</accession>
<keyword evidence="6 8" id="KW-1133">Transmembrane helix</keyword>
<comment type="similarity">
    <text evidence="2">Belongs to the MreD family.</text>
</comment>
<evidence type="ECO:0000256" key="4">
    <source>
        <dbReference type="ARBA" id="ARBA00022692"/>
    </source>
</evidence>
<dbReference type="InterPro" id="IPR007227">
    <property type="entry name" value="Cell_shape_determining_MreD"/>
</dbReference>
<protein>
    <submittedName>
        <fullName evidence="9">Rod shape-determining protein MreD</fullName>
    </submittedName>
</protein>
<evidence type="ECO:0000256" key="7">
    <source>
        <dbReference type="ARBA" id="ARBA00023136"/>
    </source>
</evidence>
<evidence type="ECO:0000256" key="1">
    <source>
        <dbReference type="ARBA" id="ARBA00004651"/>
    </source>
</evidence>
<dbReference type="AlphaFoldDB" id="A0A1H2VIP5"/>
<reference evidence="9 10" key="1">
    <citation type="submission" date="2016-10" db="EMBL/GenBank/DDBJ databases">
        <authorList>
            <person name="de Groot N.N."/>
        </authorList>
    </citation>
    <scope>NUCLEOTIDE SEQUENCE [LARGE SCALE GENOMIC DNA]</scope>
    <source>
        <strain evidence="9 10">DSM 23126</strain>
    </source>
</reference>
<feature type="transmembrane region" description="Helical" evidence="8">
    <location>
        <begin position="42"/>
        <end position="67"/>
    </location>
</feature>
<organism evidence="9 10">
    <name type="scientific">Marinococcus luteus</name>
    <dbReference type="NCBI Taxonomy" id="1122204"/>
    <lineage>
        <taxon>Bacteria</taxon>
        <taxon>Bacillati</taxon>
        <taxon>Bacillota</taxon>
        <taxon>Bacilli</taxon>
        <taxon>Bacillales</taxon>
        <taxon>Bacillaceae</taxon>
        <taxon>Marinococcus</taxon>
    </lineage>
</organism>
<feature type="transmembrane region" description="Helical" evidence="8">
    <location>
        <begin position="74"/>
        <end position="96"/>
    </location>
</feature>
<name>A0A1H2VIP5_9BACI</name>
<dbReference type="GO" id="GO:0005886">
    <property type="term" value="C:plasma membrane"/>
    <property type="evidence" value="ECO:0007669"/>
    <property type="project" value="UniProtKB-SubCell"/>
</dbReference>
<dbReference type="STRING" id="1122204.SAMN05421781_2093"/>
<proteinExistence type="inferred from homology"/>
<evidence type="ECO:0000256" key="8">
    <source>
        <dbReference type="SAM" id="Phobius"/>
    </source>
</evidence>
<comment type="subcellular location">
    <subcellularLocation>
        <location evidence="1">Cell membrane</location>
        <topology evidence="1">Multi-pass membrane protein</topology>
    </subcellularLocation>
</comment>
<dbReference type="EMBL" id="FNNC01000004">
    <property type="protein sequence ID" value="SDW67814.1"/>
    <property type="molecule type" value="Genomic_DNA"/>
</dbReference>